<dbReference type="KEGG" id="lak:106151691"/>
<dbReference type="InterPro" id="IPR011059">
    <property type="entry name" value="Metal-dep_hydrolase_composite"/>
</dbReference>
<dbReference type="PANTHER" id="PTHR11647">
    <property type="entry name" value="HYDRANTOINASE/DIHYDROPYRIMIDINASE FAMILY MEMBER"/>
    <property type="match status" value="1"/>
</dbReference>
<dbReference type="GO" id="GO:0005829">
    <property type="term" value="C:cytosol"/>
    <property type="evidence" value="ECO:0007669"/>
    <property type="project" value="TreeGrafter"/>
</dbReference>
<keyword evidence="3" id="KW-0479">Metal-binding</keyword>
<sequence length="670" mass="72945">MASPSPHKSPARVKNSMFGFVPDAFGAKSLPLGQESPRRRQQAAPKMQDTPDAAPEKKPEEKSDGQNGEAPPVEETIVPDTGVSTEAPAVPCLDPVIYESAQSRVFIKGGRVVNDDCSFDADIYIEDGVIKQLGTNLIIPGGAKTIEAKGKMIIPGGIDTHTHMQLPFMGTFACDDFYTGTKAALAGGTTMIIDFVLDQKGVSLVEAYDKWRGWADPKVCCDYALHVGVTWWSDEVAKQIEELTRDKGINSYKMFLAYKDVFMLNDDELYKAFRKCKEVGAIAQVHAENGHLIAEKSKEMIDMGITGPEGHMLCRPEEVEAEATQRAITIADQANCPLYIVHVMSKSAAKVVSSARKKGNIVFGEPIAASLGTDGTHYNNKCWRHAAGHVMGPPLRPDPTTPGYLMDLLANGDLQVTGTDNCTFNADQKALGADDFRKIPNGVNGVEDRMSVIWEKGVHTGKMDPCRFVAVTSTNAAKIFNIYPRKGRIAVGSDADLVIWNPNATRVISAKTHHQAVDFNIFEGMECHGVAEVVIANGRIVLEDGQLHVVQGIGRFIPTPPNAEFVYGRVAGRENAKKPQKVEREAYGGPVVEISKTAQQTESAAHVDKEEQAFHNRPPTRSGGRNLQDSSFTLAGKGINTHRDQFDDSRPYRPHTRSVNPPGGASQGLW</sequence>
<comment type="PTM">
    <text evidence="7">Carbamylation allows a single lysine to coordinate two divalent metal cations.</text>
</comment>
<feature type="modified residue" description="N6-carboxylysine" evidence="7">
    <location>
        <position position="253"/>
    </location>
</feature>
<comment type="similarity">
    <text evidence="2">Belongs to the metallo-dependent hydrolases superfamily. Hydantoinase/dihydropyrimidinase family.</text>
</comment>
<gene>
    <name evidence="11" type="primary">LOC106151691</name>
</gene>
<dbReference type="GO" id="GO:0004157">
    <property type="term" value="F:dihydropyrimidinase activity"/>
    <property type="evidence" value="ECO:0007669"/>
    <property type="project" value="UniProtKB-EC"/>
</dbReference>
<dbReference type="CDD" id="cd01314">
    <property type="entry name" value="D-HYD"/>
    <property type="match status" value="1"/>
</dbReference>
<feature type="compositionally biased region" description="Basic and acidic residues" evidence="8">
    <location>
        <begin position="605"/>
        <end position="614"/>
    </location>
</feature>
<dbReference type="PANTHER" id="PTHR11647:SF1">
    <property type="entry name" value="COLLAPSIN RESPONSE MEDIATOR PROTEIN"/>
    <property type="match status" value="1"/>
</dbReference>
<dbReference type="GeneID" id="106151691"/>
<evidence type="ECO:0000256" key="8">
    <source>
        <dbReference type="SAM" id="MobiDB-lite"/>
    </source>
</evidence>
<dbReference type="RefSeq" id="XP_013380518.1">
    <property type="nucleotide sequence ID" value="XM_013525064.1"/>
</dbReference>
<dbReference type="NCBIfam" id="TIGR02033">
    <property type="entry name" value="D-hydantoinase"/>
    <property type="match status" value="1"/>
</dbReference>
<protein>
    <recommendedName>
        <fullName evidence="6">dihydropyrimidinase</fullName>
        <ecNumber evidence="6">3.5.2.2</ecNumber>
    </recommendedName>
</protein>
<dbReference type="SUPFAM" id="SSF51338">
    <property type="entry name" value="Composite domain of metallo-dependent hydrolases"/>
    <property type="match status" value="2"/>
</dbReference>
<evidence type="ECO:0000256" key="4">
    <source>
        <dbReference type="ARBA" id="ARBA00022801"/>
    </source>
</evidence>
<dbReference type="FunFam" id="3.20.20.140:FF:000076">
    <property type="entry name" value="Dihydropyrimidinase like 2"/>
    <property type="match status" value="1"/>
</dbReference>
<evidence type="ECO:0000256" key="5">
    <source>
        <dbReference type="ARBA" id="ARBA00036696"/>
    </source>
</evidence>
<organism evidence="10 11">
    <name type="scientific">Lingula anatina</name>
    <name type="common">Brachiopod</name>
    <name type="synonym">Lingula unguis</name>
    <dbReference type="NCBI Taxonomy" id="7574"/>
    <lineage>
        <taxon>Eukaryota</taxon>
        <taxon>Metazoa</taxon>
        <taxon>Spiralia</taxon>
        <taxon>Lophotrochozoa</taxon>
        <taxon>Brachiopoda</taxon>
        <taxon>Linguliformea</taxon>
        <taxon>Lingulata</taxon>
        <taxon>Lingulida</taxon>
        <taxon>Linguloidea</taxon>
        <taxon>Lingulidae</taxon>
        <taxon>Lingula</taxon>
    </lineage>
</organism>
<dbReference type="InterPro" id="IPR011778">
    <property type="entry name" value="Hydantoinase/dihydroPyrase"/>
</dbReference>
<evidence type="ECO:0000256" key="1">
    <source>
        <dbReference type="ARBA" id="ARBA00001947"/>
    </source>
</evidence>
<feature type="domain" description="Amidohydrolase-related" evidence="9">
    <location>
        <begin position="152"/>
        <end position="541"/>
    </location>
</feature>
<dbReference type="Gene3D" id="3.20.20.140">
    <property type="entry name" value="Metal-dependent hydrolases"/>
    <property type="match status" value="1"/>
</dbReference>
<evidence type="ECO:0000313" key="10">
    <source>
        <dbReference type="Proteomes" id="UP000085678"/>
    </source>
</evidence>
<feature type="compositionally biased region" description="Polar residues" evidence="8">
    <location>
        <begin position="623"/>
        <end position="633"/>
    </location>
</feature>
<feature type="region of interest" description="Disordered" evidence="8">
    <location>
        <begin position="600"/>
        <end position="670"/>
    </location>
</feature>
<comment type="catalytic activity">
    <reaction evidence="5">
        <text>5,6-dihydrouracil + H2O = 3-(carbamoylamino)propanoate + H(+)</text>
        <dbReference type="Rhea" id="RHEA:16121"/>
        <dbReference type="ChEBI" id="CHEBI:11892"/>
        <dbReference type="ChEBI" id="CHEBI:15377"/>
        <dbReference type="ChEBI" id="CHEBI:15378"/>
        <dbReference type="ChEBI" id="CHEBI:15901"/>
        <dbReference type="EC" id="3.5.2.2"/>
    </reaction>
</comment>
<dbReference type="AlphaFoldDB" id="A0A1S3H3D3"/>
<dbReference type="EC" id="3.5.2.2" evidence="6"/>
<dbReference type="GO" id="GO:0046872">
    <property type="term" value="F:metal ion binding"/>
    <property type="evidence" value="ECO:0007669"/>
    <property type="project" value="UniProtKB-KW"/>
</dbReference>
<dbReference type="InterPro" id="IPR032466">
    <property type="entry name" value="Metal_Hydrolase"/>
</dbReference>
<feature type="compositionally biased region" description="Basic and acidic residues" evidence="8">
    <location>
        <begin position="54"/>
        <end position="64"/>
    </location>
</feature>
<accession>A0A1S3H3D3</accession>
<evidence type="ECO:0000256" key="6">
    <source>
        <dbReference type="ARBA" id="ARBA00039113"/>
    </source>
</evidence>
<dbReference type="OrthoDB" id="10258955at2759"/>
<dbReference type="Gene3D" id="2.30.40.10">
    <property type="entry name" value="Urease, subunit C, domain 1"/>
    <property type="match status" value="1"/>
</dbReference>
<evidence type="ECO:0000256" key="2">
    <source>
        <dbReference type="ARBA" id="ARBA00008829"/>
    </source>
</evidence>
<keyword evidence="10" id="KW-1185">Reference proteome</keyword>
<comment type="cofactor">
    <cofactor evidence="1">
        <name>Zn(2+)</name>
        <dbReference type="ChEBI" id="CHEBI:29105"/>
    </cofactor>
</comment>
<evidence type="ECO:0000259" key="9">
    <source>
        <dbReference type="Pfam" id="PF01979"/>
    </source>
</evidence>
<evidence type="ECO:0000313" key="11">
    <source>
        <dbReference type="RefSeq" id="XP_013380518.1"/>
    </source>
</evidence>
<feature type="region of interest" description="Disordered" evidence="8">
    <location>
        <begin position="24"/>
        <end position="76"/>
    </location>
</feature>
<dbReference type="FunCoup" id="A0A1S3H3D3">
    <property type="interactions" value="540"/>
</dbReference>
<name>A0A1S3H3D3_LINAN</name>
<dbReference type="Pfam" id="PF01979">
    <property type="entry name" value="Amidohydro_1"/>
    <property type="match status" value="1"/>
</dbReference>
<dbReference type="Proteomes" id="UP000085678">
    <property type="component" value="Unplaced"/>
</dbReference>
<evidence type="ECO:0000256" key="7">
    <source>
        <dbReference type="PIRSR" id="PIRSR611778-50"/>
    </source>
</evidence>
<feature type="compositionally biased region" description="Basic and acidic residues" evidence="8">
    <location>
        <begin position="641"/>
        <end position="651"/>
    </location>
</feature>
<dbReference type="GO" id="GO:0006208">
    <property type="term" value="P:pyrimidine nucleobase catabolic process"/>
    <property type="evidence" value="ECO:0007669"/>
    <property type="project" value="TreeGrafter"/>
</dbReference>
<evidence type="ECO:0000256" key="3">
    <source>
        <dbReference type="ARBA" id="ARBA00022723"/>
    </source>
</evidence>
<reference evidence="11" key="1">
    <citation type="submission" date="2025-08" db="UniProtKB">
        <authorList>
            <consortium name="RefSeq"/>
        </authorList>
    </citation>
    <scope>IDENTIFICATION</scope>
    <source>
        <tissue evidence="11">Gonads</tissue>
    </source>
</reference>
<dbReference type="InParanoid" id="A0A1S3H3D3"/>
<dbReference type="STRING" id="7574.A0A1S3H3D3"/>
<dbReference type="SUPFAM" id="SSF51556">
    <property type="entry name" value="Metallo-dependent hydrolases"/>
    <property type="match status" value="1"/>
</dbReference>
<dbReference type="InterPro" id="IPR050378">
    <property type="entry name" value="Metallo-dep_Hydrolases_sf"/>
</dbReference>
<proteinExistence type="inferred from homology"/>
<keyword evidence="4" id="KW-0378">Hydrolase</keyword>
<dbReference type="InterPro" id="IPR006680">
    <property type="entry name" value="Amidohydro-rel"/>
</dbReference>